<dbReference type="eggNOG" id="COG3039">
    <property type="taxonomic scope" value="Bacteria"/>
</dbReference>
<gene>
    <name evidence="2" type="ORF">PAALTS15_25189</name>
</gene>
<dbReference type="RefSeq" id="WP_021262210.1">
    <property type="nucleotide sequence ID" value="NZ_ATMT01000086.1"/>
</dbReference>
<dbReference type="AlphaFoldDB" id="S9U1K2"/>
<protein>
    <submittedName>
        <fullName evidence="2">Uncharacterized protein</fullName>
    </submittedName>
</protein>
<feature type="compositionally biased region" description="Low complexity" evidence="1">
    <location>
        <begin position="126"/>
        <end position="138"/>
    </location>
</feature>
<accession>S9U1K2</accession>
<proteinExistence type="predicted"/>
<dbReference type="EMBL" id="ATMT01000086">
    <property type="protein sequence ID" value="EPY04415.1"/>
    <property type="molecule type" value="Genomic_DNA"/>
</dbReference>
<evidence type="ECO:0000256" key="1">
    <source>
        <dbReference type="SAM" id="MobiDB-lite"/>
    </source>
</evidence>
<name>S9U1K2_PAEAL</name>
<evidence type="ECO:0000313" key="2">
    <source>
        <dbReference type="EMBL" id="EPY04415.1"/>
    </source>
</evidence>
<organism evidence="2 3">
    <name type="scientific">Paenibacillus alvei TS-15</name>
    <dbReference type="NCBI Taxonomy" id="1117108"/>
    <lineage>
        <taxon>Bacteria</taxon>
        <taxon>Bacillati</taxon>
        <taxon>Bacillota</taxon>
        <taxon>Bacilli</taxon>
        <taxon>Bacillales</taxon>
        <taxon>Paenibacillaceae</taxon>
        <taxon>Paenibacillus</taxon>
    </lineage>
</organism>
<reference evidence="2 3" key="1">
    <citation type="submission" date="2013-05" db="EMBL/GenBank/DDBJ databases">
        <authorList>
            <person name="Strain E.A."/>
            <person name="Brown E."/>
            <person name="Allard M.W."/>
            <person name="Luo Y.L."/>
        </authorList>
    </citation>
    <scope>NUCLEOTIDE SEQUENCE [LARGE SCALE GENOMIC DNA]</scope>
    <source>
        <strain evidence="2 3">TS-15</strain>
    </source>
</reference>
<evidence type="ECO:0000313" key="3">
    <source>
        <dbReference type="Proteomes" id="UP000015344"/>
    </source>
</evidence>
<feature type="region of interest" description="Disordered" evidence="1">
    <location>
        <begin position="110"/>
        <end position="138"/>
    </location>
</feature>
<sequence length="138" mass="15454">MTGSQKQRPLDVLRGAAKRLFRVVTKHHPKLEKRLPKLTSVKSEQADAEQFMLAYLAQLSQTVEELLPDHEGAVSEVSARRFKVARPVETVALSCITLTSRSARRVRCVKDVTSQAPRAKPTRFESSPNISRNRSSSN</sequence>
<dbReference type="Proteomes" id="UP000015344">
    <property type="component" value="Unassembled WGS sequence"/>
</dbReference>
<dbReference type="PATRIC" id="fig|1117108.3.peg.5208"/>
<comment type="caution">
    <text evidence="2">The sequence shown here is derived from an EMBL/GenBank/DDBJ whole genome shotgun (WGS) entry which is preliminary data.</text>
</comment>